<dbReference type="PROSITE" id="PS51007">
    <property type="entry name" value="CYTC"/>
    <property type="match status" value="1"/>
</dbReference>
<reference evidence="8 9" key="1">
    <citation type="submission" date="2022-04" db="EMBL/GenBank/DDBJ databases">
        <title>Hymenobacter sp. isolated from the air.</title>
        <authorList>
            <person name="Won M."/>
            <person name="Lee C.-M."/>
            <person name="Woen H.-Y."/>
            <person name="Kwon S.-W."/>
        </authorList>
    </citation>
    <scope>NUCLEOTIDE SEQUENCE [LARGE SCALE GENOMIC DNA]</scope>
    <source>
        <strain evidence="9">5116 S-27</strain>
    </source>
</reference>
<keyword evidence="2 4" id="KW-0479">Metal-binding</keyword>
<keyword evidence="9" id="KW-1185">Reference proteome</keyword>
<protein>
    <submittedName>
        <fullName evidence="8">C-type cytochrome</fullName>
    </submittedName>
</protein>
<evidence type="ECO:0000256" key="6">
    <source>
        <dbReference type="SAM" id="SignalP"/>
    </source>
</evidence>
<proteinExistence type="predicted"/>
<organism evidence="8 9">
    <name type="scientific">Hymenobacter cellulosivorans</name>
    <dbReference type="NCBI Taxonomy" id="2932249"/>
    <lineage>
        <taxon>Bacteria</taxon>
        <taxon>Pseudomonadati</taxon>
        <taxon>Bacteroidota</taxon>
        <taxon>Cytophagia</taxon>
        <taxon>Cytophagales</taxon>
        <taxon>Hymenobacteraceae</taxon>
        <taxon>Hymenobacter</taxon>
    </lineage>
</organism>
<keyword evidence="5" id="KW-1133">Transmembrane helix</keyword>
<accession>A0ABY4F9E0</accession>
<name>A0ABY4F9E0_9BACT</name>
<keyword evidence="6" id="KW-0732">Signal</keyword>
<evidence type="ECO:0000313" key="8">
    <source>
        <dbReference type="EMBL" id="UOQ52816.1"/>
    </source>
</evidence>
<dbReference type="Proteomes" id="UP000831785">
    <property type="component" value="Chromosome"/>
</dbReference>
<dbReference type="Gene3D" id="1.10.760.10">
    <property type="entry name" value="Cytochrome c-like domain"/>
    <property type="match status" value="1"/>
</dbReference>
<feature type="transmembrane region" description="Helical" evidence="5">
    <location>
        <begin position="200"/>
        <end position="223"/>
    </location>
</feature>
<evidence type="ECO:0000313" key="9">
    <source>
        <dbReference type="Proteomes" id="UP000831785"/>
    </source>
</evidence>
<dbReference type="InterPro" id="IPR009056">
    <property type="entry name" value="Cyt_c-like_dom"/>
</dbReference>
<keyword evidence="5" id="KW-0472">Membrane</keyword>
<feature type="signal peptide" evidence="6">
    <location>
        <begin position="1"/>
        <end position="21"/>
    </location>
</feature>
<keyword evidence="1 4" id="KW-0349">Heme</keyword>
<dbReference type="SUPFAM" id="SSF46626">
    <property type="entry name" value="Cytochrome c"/>
    <property type="match status" value="1"/>
</dbReference>
<feature type="transmembrane region" description="Helical" evidence="5">
    <location>
        <begin position="259"/>
        <end position="282"/>
    </location>
</feature>
<gene>
    <name evidence="8" type="ORF">MUN80_24125</name>
</gene>
<dbReference type="Gene3D" id="3.90.10.10">
    <property type="entry name" value="Cytochrome C3"/>
    <property type="match status" value="2"/>
</dbReference>
<evidence type="ECO:0000256" key="4">
    <source>
        <dbReference type="PROSITE-ProRule" id="PRU00433"/>
    </source>
</evidence>
<evidence type="ECO:0000256" key="1">
    <source>
        <dbReference type="ARBA" id="ARBA00022617"/>
    </source>
</evidence>
<evidence type="ECO:0000256" key="3">
    <source>
        <dbReference type="ARBA" id="ARBA00023004"/>
    </source>
</evidence>
<dbReference type="InterPro" id="IPR036280">
    <property type="entry name" value="Multihaem_cyt_sf"/>
</dbReference>
<evidence type="ECO:0000256" key="5">
    <source>
        <dbReference type="SAM" id="Phobius"/>
    </source>
</evidence>
<feature type="chain" id="PRO_5046014481" evidence="6">
    <location>
        <begin position="22"/>
        <end position="453"/>
    </location>
</feature>
<dbReference type="RefSeq" id="WP_244717163.1">
    <property type="nucleotide sequence ID" value="NZ_CP095049.1"/>
</dbReference>
<evidence type="ECO:0000256" key="2">
    <source>
        <dbReference type="ARBA" id="ARBA00022723"/>
    </source>
</evidence>
<evidence type="ECO:0000259" key="7">
    <source>
        <dbReference type="PROSITE" id="PS51007"/>
    </source>
</evidence>
<keyword evidence="3 4" id="KW-0408">Iron</keyword>
<dbReference type="CDD" id="cd08168">
    <property type="entry name" value="Cytochrom_C3"/>
    <property type="match status" value="1"/>
</dbReference>
<dbReference type="EMBL" id="CP095049">
    <property type="protein sequence ID" value="UOQ52816.1"/>
    <property type="molecule type" value="Genomic_DNA"/>
</dbReference>
<dbReference type="PANTHER" id="PTHR39425">
    <property type="entry name" value="LIPOPROTEIN CYTOCHROME C"/>
    <property type="match status" value="1"/>
</dbReference>
<feature type="domain" description="Cytochrome c" evidence="7">
    <location>
        <begin position="69"/>
        <end position="160"/>
    </location>
</feature>
<dbReference type="SUPFAM" id="SSF48695">
    <property type="entry name" value="Multiheme cytochromes"/>
    <property type="match status" value="1"/>
</dbReference>
<dbReference type="PANTHER" id="PTHR39425:SF1">
    <property type="entry name" value="CYTOCHROME C7-LIKE DOMAIN-CONTAINING PROTEIN"/>
    <property type="match status" value="1"/>
</dbReference>
<dbReference type="Pfam" id="PF14522">
    <property type="entry name" value="Cytochrome_C7"/>
    <property type="match status" value="1"/>
</dbReference>
<keyword evidence="5" id="KW-0812">Transmembrane</keyword>
<dbReference type="InterPro" id="IPR036909">
    <property type="entry name" value="Cyt_c-like_dom_sf"/>
</dbReference>
<sequence>MNSIRLRPLSHVFLALFLTFAAVGSSTAQQGEASPVATAPAASKDGVTPGATAAAAPAAAAGATTGDAAAISAGAALFTQNCAQCHAINDVVVGPALKDVHKRRPISWLIPWIKNSSKVVASGDEYAVKIFNQYQKQQMPSFQLSDAEITSIISYVASESDKPSAATGGGATAGNAEKVDGADGGAAAAGAGTGNSTIDILLIVLVVVLLVLVVTLVIIANIMKDVLRGRKDLDGRDVEQLEQRFDLSKIYKSPVVRGLALTLFVLVVLYESVQGVMAIGLAQGYQPTQPIAFSHKLHAGENQINCSYCHTSVYKSKSANIPSANICMNCHSQVKTESPEIKKIYRAIERKQPIQWVRIHNLPDLAYFNHSQHTQVGGIECQTCHGPIQNMEVVYQYSPLTMGWCINCHRETPLNTKGNGYYTNLVKLHDKANAGAPFTVSSNGGTECSKCHY</sequence>
<dbReference type="InterPro" id="IPR029467">
    <property type="entry name" value="Cyt_c7-like"/>
</dbReference>
<dbReference type="Pfam" id="PF00034">
    <property type="entry name" value="Cytochrom_C"/>
    <property type="match status" value="1"/>
</dbReference>